<reference evidence="10" key="1">
    <citation type="submission" date="2021-01" db="EMBL/GenBank/DDBJ databases">
        <authorList>
            <consortium name="Genoscope - CEA"/>
            <person name="William W."/>
        </authorList>
    </citation>
    <scope>NUCLEOTIDE SEQUENCE</scope>
</reference>
<evidence type="ECO:0000256" key="6">
    <source>
        <dbReference type="ARBA" id="ARBA00023180"/>
    </source>
</evidence>
<evidence type="ECO:0000256" key="5">
    <source>
        <dbReference type="ARBA" id="ARBA00022782"/>
    </source>
</evidence>
<proteinExistence type="inferred from homology"/>
<keyword evidence="4 9" id="KW-0732">Signal</keyword>
<comment type="subcellular location">
    <subcellularLocation>
        <location evidence="1">Secreted</location>
        <location evidence="1">Extracellular space</location>
    </subcellularLocation>
</comment>
<dbReference type="GO" id="GO:0030154">
    <property type="term" value="P:cell differentiation"/>
    <property type="evidence" value="ECO:0007669"/>
    <property type="project" value="UniProtKB-KW"/>
</dbReference>
<dbReference type="Proteomes" id="UP001295469">
    <property type="component" value="Chromosome A04"/>
</dbReference>
<sequence>MACKALLLFFVLTFLLVTGIEGRVVRISNKKDAESEDLLQRLGYNVSELKRLGEISARSEIKRFSPGGPDPQHHSYPLSSNPYMI</sequence>
<dbReference type="GO" id="GO:0005576">
    <property type="term" value="C:extracellular region"/>
    <property type="evidence" value="ECO:0007669"/>
    <property type="project" value="UniProtKB-SubCell"/>
</dbReference>
<dbReference type="AlphaFoldDB" id="A0A817ANY1"/>
<dbReference type="InterPro" id="IPR039617">
    <property type="entry name" value="CLAVATA3-CLE"/>
</dbReference>
<feature type="signal peptide" evidence="9">
    <location>
        <begin position="1"/>
        <end position="22"/>
    </location>
</feature>
<evidence type="ECO:0000256" key="2">
    <source>
        <dbReference type="ARBA" id="ARBA00005416"/>
    </source>
</evidence>
<evidence type="ECO:0000256" key="9">
    <source>
        <dbReference type="SAM" id="SignalP"/>
    </source>
</evidence>
<evidence type="ECO:0000256" key="7">
    <source>
        <dbReference type="ARBA" id="ARBA00023278"/>
    </source>
</evidence>
<dbReference type="PANTHER" id="PTHR36016:SF1">
    <property type="entry name" value="CLAVATA3_ESR (CLE)-RELATED PROTEIN 5-RELATED"/>
    <property type="match status" value="1"/>
</dbReference>
<keyword evidence="6" id="KW-0325">Glycoprotein</keyword>
<protein>
    <submittedName>
        <fullName evidence="10">(rape) hypothetical protein</fullName>
    </submittedName>
</protein>
<feature type="region of interest" description="Disordered" evidence="8">
    <location>
        <begin position="62"/>
        <end position="85"/>
    </location>
</feature>
<comment type="similarity">
    <text evidence="2">Belongs to the CLV3/ESR signal peptide family.</text>
</comment>
<dbReference type="PANTHER" id="PTHR36016">
    <property type="entry name" value="CLAVATA3/ESR (CLE)-RELATED PROTEIN 7"/>
    <property type="match status" value="1"/>
</dbReference>
<feature type="chain" id="PRO_5032794456" evidence="9">
    <location>
        <begin position="23"/>
        <end position="85"/>
    </location>
</feature>
<dbReference type="EMBL" id="HG994358">
    <property type="protein sequence ID" value="CAF2286402.1"/>
    <property type="molecule type" value="Genomic_DNA"/>
</dbReference>
<keyword evidence="7" id="KW-0379">Hydroxylation</keyword>
<gene>
    <name evidence="10" type="ORF">DARMORV10_A04P23830.1</name>
</gene>
<evidence type="ECO:0000256" key="3">
    <source>
        <dbReference type="ARBA" id="ARBA00022525"/>
    </source>
</evidence>
<organism evidence="10">
    <name type="scientific">Brassica napus</name>
    <name type="common">Rape</name>
    <dbReference type="NCBI Taxonomy" id="3708"/>
    <lineage>
        <taxon>Eukaryota</taxon>
        <taxon>Viridiplantae</taxon>
        <taxon>Streptophyta</taxon>
        <taxon>Embryophyta</taxon>
        <taxon>Tracheophyta</taxon>
        <taxon>Spermatophyta</taxon>
        <taxon>Magnoliopsida</taxon>
        <taxon>eudicotyledons</taxon>
        <taxon>Gunneridae</taxon>
        <taxon>Pentapetalae</taxon>
        <taxon>rosids</taxon>
        <taxon>malvids</taxon>
        <taxon>Brassicales</taxon>
        <taxon>Brassicaceae</taxon>
        <taxon>Brassiceae</taxon>
        <taxon>Brassica</taxon>
    </lineage>
</organism>
<accession>A0A817ANY1</accession>
<evidence type="ECO:0000313" key="10">
    <source>
        <dbReference type="EMBL" id="CAF2286402.1"/>
    </source>
</evidence>
<keyword evidence="3" id="KW-0964">Secreted</keyword>
<name>A0A817ANY1_BRANA</name>
<evidence type="ECO:0000256" key="1">
    <source>
        <dbReference type="ARBA" id="ARBA00004239"/>
    </source>
</evidence>
<evidence type="ECO:0000256" key="8">
    <source>
        <dbReference type="SAM" id="MobiDB-lite"/>
    </source>
</evidence>
<keyword evidence="5" id="KW-0221">Differentiation</keyword>
<evidence type="ECO:0000256" key="4">
    <source>
        <dbReference type="ARBA" id="ARBA00022729"/>
    </source>
</evidence>